<name>A0A1F7GG56_9BACT</name>
<evidence type="ECO:0000256" key="1">
    <source>
        <dbReference type="ARBA" id="ARBA00023015"/>
    </source>
</evidence>
<dbReference type="Pfam" id="PF04945">
    <property type="entry name" value="YHS"/>
    <property type="match status" value="1"/>
</dbReference>
<comment type="caution">
    <text evidence="5">The sequence shown here is derived from an EMBL/GenBank/DDBJ whole genome shotgun (WGS) entry which is preliminary data.</text>
</comment>
<dbReference type="NCBIfam" id="NF033788">
    <property type="entry name" value="HTH_metalloreg"/>
    <property type="match status" value="1"/>
</dbReference>
<dbReference type="InterPro" id="IPR011017">
    <property type="entry name" value="TRASH_dom"/>
</dbReference>
<dbReference type="SUPFAM" id="SSF46785">
    <property type="entry name" value="Winged helix' DNA-binding domain"/>
    <property type="match status" value="1"/>
</dbReference>
<proteinExistence type="predicted"/>
<dbReference type="Proteomes" id="UP000177208">
    <property type="component" value="Unassembled WGS sequence"/>
</dbReference>
<evidence type="ECO:0000313" key="5">
    <source>
        <dbReference type="EMBL" id="OGK17482.1"/>
    </source>
</evidence>
<dbReference type="InterPro" id="IPR009078">
    <property type="entry name" value="Ferritin-like_SF"/>
</dbReference>
<evidence type="ECO:0000259" key="4">
    <source>
        <dbReference type="PROSITE" id="PS50987"/>
    </source>
</evidence>
<protein>
    <recommendedName>
        <fullName evidence="4">HTH arsR-type domain-containing protein</fullName>
    </recommendedName>
</protein>
<dbReference type="PRINTS" id="PR00778">
    <property type="entry name" value="HTHARSR"/>
</dbReference>
<dbReference type="InterPro" id="IPR051011">
    <property type="entry name" value="Metal_resp_trans_reg"/>
</dbReference>
<evidence type="ECO:0000313" key="6">
    <source>
        <dbReference type="Proteomes" id="UP000177208"/>
    </source>
</evidence>
<organism evidence="5 6">
    <name type="scientific">Candidatus Roizmanbacteria bacterium RIFCSPHIGHO2_01_FULL_39_12c</name>
    <dbReference type="NCBI Taxonomy" id="1802031"/>
    <lineage>
        <taxon>Bacteria</taxon>
        <taxon>Candidatus Roizmaniibacteriota</taxon>
    </lineage>
</organism>
<dbReference type="Gene3D" id="1.10.620.20">
    <property type="entry name" value="Ribonucleotide Reductase, subunit A"/>
    <property type="match status" value="1"/>
</dbReference>
<dbReference type="CDD" id="cd00090">
    <property type="entry name" value="HTH_ARSR"/>
    <property type="match status" value="1"/>
</dbReference>
<dbReference type="Pfam" id="PF01022">
    <property type="entry name" value="HTH_5"/>
    <property type="match status" value="1"/>
</dbReference>
<dbReference type="GO" id="GO:0003700">
    <property type="term" value="F:DNA-binding transcription factor activity"/>
    <property type="evidence" value="ECO:0007669"/>
    <property type="project" value="InterPro"/>
</dbReference>
<dbReference type="InterPro" id="IPR011991">
    <property type="entry name" value="ArsR-like_HTH"/>
</dbReference>
<dbReference type="InterPro" id="IPR001845">
    <property type="entry name" value="HTH_ArsR_DNA-bd_dom"/>
</dbReference>
<dbReference type="GO" id="GO:0016491">
    <property type="term" value="F:oxidoreductase activity"/>
    <property type="evidence" value="ECO:0007669"/>
    <property type="project" value="InterPro"/>
</dbReference>
<dbReference type="EMBL" id="MFZG01000006">
    <property type="protein sequence ID" value="OGK17482.1"/>
    <property type="molecule type" value="Genomic_DNA"/>
</dbReference>
<reference evidence="5 6" key="1">
    <citation type="journal article" date="2016" name="Nat. Commun.">
        <title>Thousands of microbial genomes shed light on interconnected biogeochemical processes in an aquifer system.</title>
        <authorList>
            <person name="Anantharaman K."/>
            <person name="Brown C.T."/>
            <person name="Hug L.A."/>
            <person name="Sharon I."/>
            <person name="Castelle C.J."/>
            <person name="Probst A.J."/>
            <person name="Thomas B.C."/>
            <person name="Singh A."/>
            <person name="Wilkins M.J."/>
            <person name="Karaoz U."/>
            <person name="Brodie E.L."/>
            <person name="Williams K.H."/>
            <person name="Hubbard S.S."/>
            <person name="Banfield J.F."/>
        </authorList>
    </citation>
    <scope>NUCLEOTIDE SEQUENCE [LARGE SCALE GENOMIC DNA]</scope>
</reference>
<keyword evidence="1" id="KW-0805">Transcription regulation</keyword>
<keyword evidence="2" id="KW-0238">DNA-binding</keyword>
<evidence type="ECO:0000256" key="2">
    <source>
        <dbReference type="ARBA" id="ARBA00023125"/>
    </source>
</evidence>
<dbReference type="InterPro" id="IPR012348">
    <property type="entry name" value="RNR-like"/>
</dbReference>
<keyword evidence="3" id="KW-0804">Transcription</keyword>
<dbReference type="InterPro" id="IPR036390">
    <property type="entry name" value="WH_DNA-bd_sf"/>
</dbReference>
<feature type="domain" description="HTH arsR-type" evidence="4">
    <location>
        <begin position="1"/>
        <end position="98"/>
    </location>
</feature>
<gene>
    <name evidence="5" type="ORF">A2774_05555</name>
</gene>
<evidence type="ECO:0000256" key="3">
    <source>
        <dbReference type="ARBA" id="ARBA00023163"/>
    </source>
</evidence>
<dbReference type="SUPFAM" id="SSF47240">
    <property type="entry name" value="Ferritin-like"/>
    <property type="match status" value="1"/>
</dbReference>
<dbReference type="SMART" id="SM00418">
    <property type="entry name" value="HTH_ARSR"/>
    <property type="match status" value="1"/>
</dbReference>
<dbReference type="PROSITE" id="PS50987">
    <property type="entry name" value="HTH_ARSR_2"/>
    <property type="match status" value="1"/>
</dbReference>
<dbReference type="AlphaFoldDB" id="A0A1F7GG56"/>
<dbReference type="GO" id="GO:0003677">
    <property type="term" value="F:DNA binding"/>
    <property type="evidence" value="ECO:0007669"/>
    <property type="project" value="UniProtKB-KW"/>
</dbReference>
<dbReference type="Gene3D" id="1.10.10.10">
    <property type="entry name" value="Winged helix-like DNA-binding domain superfamily/Winged helix DNA-binding domain"/>
    <property type="match status" value="1"/>
</dbReference>
<dbReference type="PANTHER" id="PTHR43132:SF2">
    <property type="entry name" value="ARSENICAL RESISTANCE OPERON REPRESSOR ARSR-RELATED"/>
    <property type="match status" value="1"/>
</dbReference>
<dbReference type="InterPro" id="IPR036388">
    <property type="entry name" value="WH-like_DNA-bd_sf"/>
</dbReference>
<sequence length="160" mass="18726">MYYQLFKLHSELLKALSHPKRLEIIQLLRDKKLTVSEIQEMLDLPQANLSQHLMVMRDAEVVEAKRNGKQIYYRLAHKNFIKASDLLRQVLVERFKGSRLADEFTHKMSELVPLTSDPVCGMRLSPKIASYAKKYKGIEYYFCASGCLEKFQKNPDRFIN</sequence>
<dbReference type="InterPro" id="IPR007029">
    <property type="entry name" value="YHS_dom"/>
</dbReference>
<dbReference type="SMART" id="SM00746">
    <property type="entry name" value="TRASH"/>
    <property type="match status" value="1"/>
</dbReference>
<dbReference type="PANTHER" id="PTHR43132">
    <property type="entry name" value="ARSENICAL RESISTANCE OPERON REPRESSOR ARSR-RELATED"/>
    <property type="match status" value="1"/>
</dbReference>
<accession>A0A1F7GG56</accession>